<reference evidence="1 2" key="2">
    <citation type="journal article" date="2022" name="Mol. Ecol. Resour.">
        <title>The genomes of chicory, endive, great burdock and yacon provide insights into Asteraceae paleo-polyploidization history and plant inulin production.</title>
        <authorList>
            <person name="Fan W."/>
            <person name="Wang S."/>
            <person name="Wang H."/>
            <person name="Wang A."/>
            <person name="Jiang F."/>
            <person name="Liu H."/>
            <person name="Zhao H."/>
            <person name="Xu D."/>
            <person name="Zhang Y."/>
        </authorList>
    </citation>
    <scope>NUCLEOTIDE SEQUENCE [LARGE SCALE GENOMIC DNA]</scope>
    <source>
        <strain evidence="2">cv. Niubang</strain>
    </source>
</reference>
<comment type="caution">
    <text evidence="1">The sequence shown here is derived from an EMBL/GenBank/DDBJ whole genome shotgun (WGS) entry which is preliminary data.</text>
</comment>
<sequence>MQIQTKTFRYEVEADLHWMRSRFSLYENHNGLLLEENQNQLKPEADAKLTTTNATPPCTIVLSPPSTIVVYPPSKSIFEPVAYLNQKLLFDFIEGFLLLKWRWILV</sequence>
<organism evidence="1 2">
    <name type="scientific">Arctium lappa</name>
    <name type="common">Greater burdock</name>
    <name type="synonym">Lappa major</name>
    <dbReference type="NCBI Taxonomy" id="4217"/>
    <lineage>
        <taxon>Eukaryota</taxon>
        <taxon>Viridiplantae</taxon>
        <taxon>Streptophyta</taxon>
        <taxon>Embryophyta</taxon>
        <taxon>Tracheophyta</taxon>
        <taxon>Spermatophyta</taxon>
        <taxon>Magnoliopsida</taxon>
        <taxon>eudicotyledons</taxon>
        <taxon>Gunneridae</taxon>
        <taxon>Pentapetalae</taxon>
        <taxon>asterids</taxon>
        <taxon>campanulids</taxon>
        <taxon>Asterales</taxon>
        <taxon>Asteraceae</taxon>
        <taxon>Carduoideae</taxon>
        <taxon>Cardueae</taxon>
        <taxon>Arctiinae</taxon>
        <taxon>Arctium</taxon>
    </lineage>
</organism>
<proteinExistence type="predicted"/>
<protein>
    <submittedName>
        <fullName evidence="1">Uncharacterized protein</fullName>
    </submittedName>
</protein>
<dbReference type="Proteomes" id="UP001055879">
    <property type="component" value="Linkage Group LG15"/>
</dbReference>
<accession>A0ACB8XQ17</accession>
<evidence type="ECO:0000313" key="2">
    <source>
        <dbReference type="Proteomes" id="UP001055879"/>
    </source>
</evidence>
<reference evidence="2" key="1">
    <citation type="journal article" date="2022" name="Mol. Ecol. Resour.">
        <title>The genomes of chicory, endive, great burdock and yacon provide insights into Asteraceae palaeo-polyploidization history and plant inulin production.</title>
        <authorList>
            <person name="Fan W."/>
            <person name="Wang S."/>
            <person name="Wang H."/>
            <person name="Wang A."/>
            <person name="Jiang F."/>
            <person name="Liu H."/>
            <person name="Zhao H."/>
            <person name="Xu D."/>
            <person name="Zhang Y."/>
        </authorList>
    </citation>
    <scope>NUCLEOTIDE SEQUENCE [LARGE SCALE GENOMIC DNA]</scope>
    <source>
        <strain evidence="2">cv. Niubang</strain>
    </source>
</reference>
<name>A0ACB8XQ17_ARCLA</name>
<keyword evidence="2" id="KW-1185">Reference proteome</keyword>
<dbReference type="EMBL" id="CM042061">
    <property type="protein sequence ID" value="KAI3672690.1"/>
    <property type="molecule type" value="Genomic_DNA"/>
</dbReference>
<gene>
    <name evidence="1" type="ORF">L6452_38787</name>
</gene>
<evidence type="ECO:0000313" key="1">
    <source>
        <dbReference type="EMBL" id="KAI3672690.1"/>
    </source>
</evidence>